<accession>A0ABQ8UE68</accession>
<keyword evidence="1" id="KW-0472">Membrane</keyword>
<sequence>MKPPEFPDGACFAHGANLNCLDPSDQLRPRHFCPETEQFFPITVCILALFLLALIASRPLLPSRSVVNRMPAALVRGKSTALFFLRLPSDHRVVTPGASSCLGACSHRTPLYDTFDLFAVVTTAASKQRFSARLFMLSLSEITPCC</sequence>
<gene>
    <name evidence="2" type="ORF">PAPYR_7019</name>
</gene>
<evidence type="ECO:0000256" key="1">
    <source>
        <dbReference type="SAM" id="Phobius"/>
    </source>
</evidence>
<keyword evidence="1" id="KW-1133">Transmembrane helix</keyword>
<proteinExistence type="predicted"/>
<feature type="transmembrane region" description="Helical" evidence="1">
    <location>
        <begin position="39"/>
        <end position="61"/>
    </location>
</feature>
<keyword evidence="3" id="KW-1185">Reference proteome</keyword>
<keyword evidence="1" id="KW-0812">Transmembrane</keyword>
<comment type="caution">
    <text evidence="2">The sequence shown here is derived from an EMBL/GenBank/DDBJ whole genome shotgun (WGS) entry which is preliminary data.</text>
</comment>
<reference evidence="2" key="1">
    <citation type="journal article" date="2022" name="bioRxiv">
        <title>Genomics of Preaxostyla Flagellates Illuminates Evolutionary Transitions and the Path Towards Mitochondrial Loss.</title>
        <authorList>
            <person name="Novak L.V.F."/>
            <person name="Treitli S.C."/>
            <person name="Pyrih J."/>
            <person name="Halakuc P."/>
            <person name="Pipaliya S.V."/>
            <person name="Vacek V."/>
            <person name="Brzon O."/>
            <person name="Soukal P."/>
            <person name="Eme L."/>
            <person name="Dacks J.B."/>
            <person name="Karnkowska A."/>
            <person name="Elias M."/>
            <person name="Hampl V."/>
        </authorList>
    </citation>
    <scope>NUCLEOTIDE SEQUENCE</scope>
    <source>
        <strain evidence="2">RCP-MX</strain>
    </source>
</reference>
<evidence type="ECO:0000313" key="3">
    <source>
        <dbReference type="Proteomes" id="UP001141327"/>
    </source>
</evidence>
<organism evidence="2 3">
    <name type="scientific">Paratrimastix pyriformis</name>
    <dbReference type="NCBI Taxonomy" id="342808"/>
    <lineage>
        <taxon>Eukaryota</taxon>
        <taxon>Metamonada</taxon>
        <taxon>Preaxostyla</taxon>
        <taxon>Paratrimastigidae</taxon>
        <taxon>Paratrimastix</taxon>
    </lineage>
</organism>
<dbReference type="Proteomes" id="UP001141327">
    <property type="component" value="Unassembled WGS sequence"/>
</dbReference>
<evidence type="ECO:0000313" key="2">
    <source>
        <dbReference type="EMBL" id="KAJ4457541.1"/>
    </source>
</evidence>
<dbReference type="EMBL" id="JAPMOS010000045">
    <property type="protein sequence ID" value="KAJ4457541.1"/>
    <property type="molecule type" value="Genomic_DNA"/>
</dbReference>
<protein>
    <submittedName>
        <fullName evidence="2">Uncharacterized protein</fullName>
    </submittedName>
</protein>
<name>A0ABQ8UE68_9EUKA</name>